<dbReference type="EMBL" id="JBBNAG010000013">
    <property type="protein sequence ID" value="KAK9083410.1"/>
    <property type="molecule type" value="Genomic_DNA"/>
</dbReference>
<sequence>MSPMSPRAPPPHLTSSIYPHLTAPAPAPTQLHTIGRPKTPGGNLISLANLICLYGAAQGAPPKQKTTQQVVDSWIDRKLFSFRKDVGSVWITEKTHKAIFSMRTTLKETIWLENFFDEHLANEVEGTNGSLRGATSTLFVVKTSNTRGRVVKIWRTSSKK</sequence>
<dbReference type="AlphaFoldDB" id="A0AAP0DYI1"/>
<evidence type="ECO:0000313" key="2">
    <source>
        <dbReference type="Proteomes" id="UP001419268"/>
    </source>
</evidence>
<protein>
    <submittedName>
        <fullName evidence="1">Uncharacterized protein</fullName>
    </submittedName>
</protein>
<dbReference type="Proteomes" id="UP001419268">
    <property type="component" value="Unassembled WGS sequence"/>
</dbReference>
<comment type="caution">
    <text evidence="1">The sequence shown here is derived from an EMBL/GenBank/DDBJ whole genome shotgun (WGS) entry which is preliminary data.</text>
</comment>
<reference evidence="1 2" key="1">
    <citation type="submission" date="2024-01" db="EMBL/GenBank/DDBJ databases">
        <title>Genome assemblies of Stephania.</title>
        <authorList>
            <person name="Yang L."/>
        </authorList>
    </citation>
    <scope>NUCLEOTIDE SEQUENCE [LARGE SCALE GENOMIC DNA]</scope>
    <source>
        <strain evidence="1">JXDWG</strain>
        <tissue evidence="1">Leaf</tissue>
    </source>
</reference>
<proteinExistence type="predicted"/>
<organism evidence="1 2">
    <name type="scientific">Stephania cephalantha</name>
    <dbReference type="NCBI Taxonomy" id="152367"/>
    <lineage>
        <taxon>Eukaryota</taxon>
        <taxon>Viridiplantae</taxon>
        <taxon>Streptophyta</taxon>
        <taxon>Embryophyta</taxon>
        <taxon>Tracheophyta</taxon>
        <taxon>Spermatophyta</taxon>
        <taxon>Magnoliopsida</taxon>
        <taxon>Ranunculales</taxon>
        <taxon>Menispermaceae</taxon>
        <taxon>Menispermoideae</taxon>
        <taxon>Cissampelideae</taxon>
        <taxon>Stephania</taxon>
    </lineage>
</organism>
<keyword evidence="2" id="KW-1185">Reference proteome</keyword>
<gene>
    <name evidence="1" type="ORF">Scep_029881</name>
</gene>
<accession>A0AAP0DYI1</accession>
<evidence type="ECO:0000313" key="1">
    <source>
        <dbReference type="EMBL" id="KAK9083410.1"/>
    </source>
</evidence>
<name>A0AAP0DYI1_9MAGN</name>